<evidence type="ECO:0000256" key="1">
    <source>
        <dbReference type="SAM" id="MobiDB-lite"/>
    </source>
</evidence>
<evidence type="ECO:0000313" key="3">
    <source>
        <dbReference type="Proteomes" id="UP000054337"/>
    </source>
</evidence>
<reference evidence="2 3" key="1">
    <citation type="journal article" date="2013" name="PLoS Genet.">
        <title>Comparative genome structure, secondary metabolite, and effector coding capacity across Cochliobolus pathogens.</title>
        <authorList>
            <person name="Condon B.J."/>
            <person name="Leng Y."/>
            <person name="Wu D."/>
            <person name="Bushley K.E."/>
            <person name="Ohm R.A."/>
            <person name="Otillar R."/>
            <person name="Martin J."/>
            <person name="Schackwitz W."/>
            <person name="Grimwood J."/>
            <person name="MohdZainudin N."/>
            <person name="Xue C."/>
            <person name="Wang R."/>
            <person name="Manning V.A."/>
            <person name="Dhillon B."/>
            <person name="Tu Z.J."/>
            <person name="Steffenson B.J."/>
            <person name="Salamov A."/>
            <person name="Sun H."/>
            <person name="Lowry S."/>
            <person name="LaButti K."/>
            <person name="Han J."/>
            <person name="Copeland A."/>
            <person name="Lindquist E."/>
            <person name="Barry K."/>
            <person name="Schmutz J."/>
            <person name="Baker S.E."/>
            <person name="Ciuffetti L.M."/>
            <person name="Grigoriev I.V."/>
            <person name="Zhong S."/>
            <person name="Turgeon B.G."/>
        </authorList>
    </citation>
    <scope>NUCLEOTIDE SEQUENCE [LARGE SCALE GENOMIC DNA]</scope>
    <source>
        <strain evidence="2 3">FI3</strain>
    </source>
</reference>
<dbReference type="OrthoDB" id="406838at2759"/>
<dbReference type="HOGENOM" id="CLU_069189_1_0_1"/>
<proteinExistence type="predicted"/>
<dbReference type="RefSeq" id="XP_014558043.1">
    <property type="nucleotide sequence ID" value="XM_014702557.1"/>
</dbReference>
<dbReference type="Gene3D" id="3.40.390.10">
    <property type="entry name" value="Collagenase (Catalytic Domain)"/>
    <property type="match status" value="1"/>
</dbReference>
<dbReference type="AlphaFoldDB" id="W7ER63"/>
<keyword evidence="3" id="KW-1185">Reference proteome</keyword>
<sequence>MADNKVIPVSELTKYPCDTQGETDPSLGPVPISNRAGTTSDNNTDEPDSIVVGYDAIVPRWDIRTTKGRVLQYFVQEDTFTSPEQARIAAKAFQEAADTWNELEPGVSISKTNNQDTAHFYLVYKPNPTVGPGRNTLARAFFPHEVDQDVIVFSRAFDADAVHVLKNIFQHEIGHILGLRHEFAITGDAGNGLPPEGEGAVRFMGPESRPTKDPKPIMSCNFPPTMQDTDREQIAKFYKLRNGYKITGGPVTDFQPQIRRRNR</sequence>
<dbReference type="InterPro" id="IPR024079">
    <property type="entry name" value="MetalloPept_cat_dom_sf"/>
</dbReference>
<feature type="region of interest" description="Disordered" evidence="1">
    <location>
        <begin position="15"/>
        <end position="47"/>
    </location>
</feature>
<organism evidence="2 3">
    <name type="scientific">Bipolaris victoriae (strain FI3)</name>
    <name type="common">Victoria blight of oats agent</name>
    <name type="synonym">Cochliobolus victoriae</name>
    <dbReference type="NCBI Taxonomy" id="930091"/>
    <lineage>
        <taxon>Eukaryota</taxon>
        <taxon>Fungi</taxon>
        <taxon>Dikarya</taxon>
        <taxon>Ascomycota</taxon>
        <taxon>Pezizomycotina</taxon>
        <taxon>Dothideomycetes</taxon>
        <taxon>Pleosporomycetidae</taxon>
        <taxon>Pleosporales</taxon>
        <taxon>Pleosporineae</taxon>
        <taxon>Pleosporaceae</taxon>
        <taxon>Bipolaris</taxon>
    </lineage>
</organism>
<protein>
    <recommendedName>
        <fullName evidence="4">Peptidase metallopeptidase domain-containing protein</fullName>
    </recommendedName>
</protein>
<dbReference type="SUPFAM" id="SSF55486">
    <property type="entry name" value="Metalloproteases ('zincins'), catalytic domain"/>
    <property type="match status" value="1"/>
</dbReference>
<dbReference type="GeneID" id="26251566"/>
<accession>W7ER63</accession>
<dbReference type="GO" id="GO:0008237">
    <property type="term" value="F:metallopeptidase activity"/>
    <property type="evidence" value="ECO:0007669"/>
    <property type="project" value="InterPro"/>
</dbReference>
<evidence type="ECO:0000313" key="2">
    <source>
        <dbReference type="EMBL" id="EUN28565.1"/>
    </source>
</evidence>
<dbReference type="EMBL" id="KI968720">
    <property type="protein sequence ID" value="EUN28565.1"/>
    <property type="molecule type" value="Genomic_DNA"/>
</dbReference>
<dbReference type="Proteomes" id="UP000054337">
    <property type="component" value="Unassembled WGS sequence"/>
</dbReference>
<name>W7ER63_BIPV3</name>
<gene>
    <name evidence="2" type="ORF">COCVIDRAFT_14801</name>
</gene>
<evidence type="ECO:0008006" key="4">
    <source>
        <dbReference type="Google" id="ProtNLM"/>
    </source>
</evidence>